<feature type="region of interest" description="Disordered" evidence="2">
    <location>
        <begin position="1"/>
        <end position="21"/>
    </location>
</feature>
<evidence type="ECO:0000313" key="3">
    <source>
        <dbReference type="EMBL" id="KHM53227.1"/>
    </source>
</evidence>
<feature type="coiled-coil region" evidence="1">
    <location>
        <begin position="42"/>
        <end position="72"/>
    </location>
</feature>
<reference evidence="3 4" key="1">
    <citation type="journal article" date="2013" name="PLoS ONE">
        <title>Identification and characterization of three novel lipases belonging to families II and V from Anaerovibrio lipolyticus 5ST.</title>
        <authorList>
            <person name="Prive F."/>
            <person name="Kaderbhai N.N."/>
            <person name="Girdwood S."/>
            <person name="Worgan H.J."/>
            <person name="Pinloche E."/>
            <person name="Scollan N.D."/>
            <person name="Huws S.A."/>
            <person name="Newbold C.J."/>
        </authorList>
    </citation>
    <scope>NUCLEOTIDE SEQUENCE [LARGE SCALE GENOMIC DNA]</scope>
    <source>
        <strain evidence="3 4">5S</strain>
    </source>
</reference>
<dbReference type="STRING" id="82374.NZ47_00230"/>
<evidence type="ECO:0000256" key="1">
    <source>
        <dbReference type="SAM" id="Coils"/>
    </source>
</evidence>
<proteinExistence type="predicted"/>
<organism evidence="3 4">
    <name type="scientific">Anaerovibrio lipolyticus</name>
    <dbReference type="NCBI Taxonomy" id="82374"/>
    <lineage>
        <taxon>Bacteria</taxon>
        <taxon>Bacillati</taxon>
        <taxon>Bacillota</taxon>
        <taxon>Negativicutes</taxon>
        <taxon>Selenomonadales</taxon>
        <taxon>Selenomonadaceae</taxon>
        <taxon>Anaerovibrio</taxon>
    </lineage>
</organism>
<evidence type="ECO:0000313" key="4">
    <source>
        <dbReference type="Proteomes" id="UP000030993"/>
    </source>
</evidence>
<keyword evidence="1" id="KW-0175">Coiled coil</keyword>
<dbReference type="Proteomes" id="UP000030993">
    <property type="component" value="Unassembled WGS sequence"/>
</dbReference>
<protein>
    <submittedName>
        <fullName evidence="3">Uncharacterized protein</fullName>
    </submittedName>
</protein>
<comment type="caution">
    <text evidence="3">The sequence shown here is derived from an EMBL/GenBank/DDBJ whole genome shotgun (WGS) entry which is preliminary data.</text>
</comment>
<keyword evidence="4" id="KW-1185">Reference proteome</keyword>
<sequence length="72" mass="7569">MELDNSLNTLDGEGIATNDSNCDGEALMDAPAAEPEILPDPLEAAQEAAKQLDEAATLLKNVVNTLSSLEKE</sequence>
<dbReference type="AlphaFoldDB" id="A0A0B2K5E3"/>
<evidence type="ECO:0000256" key="2">
    <source>
        <dbReference type="SAM" id="MobiDB-lite"/>
    </source>
</evidence>
<name>A0A0B2K5E3_9FIRM</name>
<accession>A0A0B2K5E3</accession>
<dbReference type="EMBL" id="JSCE01000002">
    <property type="protein sequence ID" value="KHM53227.1"/>
    <property type="molecule type" value="Genomic_DNA"/>
</dbReference>
<dbReference type="RefSeq" id="WP_039205616.1">
    <property type="nucleotide sequence ID" value="NZ_JSCE01000002.1"/>
</dbReference>
<gene>
    <name evidence="3" type="ORF">NZ47_00230</name>
</gene>